<feature type="compositionally biased region" description="Polar residues" evidence="1">
    <location>
        <begin position="316"/>
        <end position="326"/>
    </location>
</feature>
<name>A0A9P7RP28_9AGAR</name>
<feature type="region of interest" description="Disordered" evidence="1">
    <location>
        <begin position="198"/>
        <end position="227"/>
    </location>
</feature>
<dbReference type="EMBL" id="CM032189">
    <property type="protein sequence ID" value="KAG7087209.1"/>
    <property type="molecule type" value="Genomic_DNA"/>
</dbReference>
<evidence type="ECO:0000256" key="3">
    <source>
        <dbReference type="SAM" id="SignalP"/>
    </source>
</evidence>
<dbReference type="Proteomes" id="UP001049176">
    <property type="component" value="Chromosome 9"/>
</dbReference>
<keyword evidence="3" id="KW-0732">Signal</keyword>
<keyword evidence="2" id="KW-0472">Membrane</keyword>
<dbReference type="RefSeq" id="XP_043003680.1">
    <property type="nucleotide sequence ID" value="XM_043158335.1"/>
</dbReference>
<feature type="region of interest" description="Disordered" evidence="1">
    <location>
        <begin position="307"/>
        <end position="356"/>
    </location>
</feature>
<dbReference type="OrthoDB" id="2757214at2759"/>
<accession>A0A9P7RP28</accession>
<keyword evidence="5" id="KW-1185">Reference proteome</keyword>
<dbReference type="PROSITE" id="PS51257">
    <property type="entry name" value="PROKAR_LIPOPROTEIN"/>
    <property type="match status" value="1"/>
</dbReference>
<organism evidence="4 5">
    <name type="scientific">Marasmius oreades</name>
    <name type="common">fairy-ring Marasmius</name>
    <dbReference type="NCBI Taxonomy" id="181124"/>
    <lineage>
        <taxon>Eukaryota</taxon>
        <taxon>Fungi</taxon>
        <taxon>Dikarya</taxon>
        <taxon>Basidiomycota</taxon>
        <taxon>Agaricomycotina</taxon>
        <taxon>Agaricomycetes</taxon>
        <taxon>Agaricomycetidae</taxon>
        <taxon>Agaricales</taxon>
        <taxon>Marasmiineae</taxon>
        <taxon>Marasmiaceae</taxon>
        <taxon>Marasmius</taxon>
    </lineage>
</organism>
<feature type="chain" id="PRO_5040173502" evidence="3">
    <location>
        <begin position="33"/>
        <end position="356"/>
    </location>
</feature>
<sequence length="356" mass="38114">MFRSFFVCTLLLLVLSPSYLLLSISTSNGTLACDDPTALAWYTSSVGETPCMTYQRLRRICNSDFQVGLVDFDSLPASPDSMCSDQISACCCNHIAFNLGMLCLACQQGLGDGEGFNASPGTYQRYLTGQRTDGTFCSPHTNETLADSVQAGVCKQDMKMISNLYEGDWPDGSWFYTYFSENATLALNSQGDKAFHSCPATSSSSSQIPSTGSPSSTSPFPSTGVSNSTSPLAFPSTGFPNYTSTSTSISNAHISGGAIAGISVSVPTVVLLIIATTVYLVCRSRRRKRDHGFTPYILPPPFTTPVSRCKIGGTGTPSSNEMSAEWSNERVERTWMLEGEGSEGDQAPPTYQSHAG</sequence>
<feature type="signal peptide" evidence="3">
    <location>
        <begin position="1"/>
        <end position="32"/>
    </location>
</feature>
<evidence type="ECO:0000313" key="5">
    <source>
        <dbReference type="Proteomes" id="UP001049176"/>
    </source>
</evidence>
<comment type="caution">
    <text evidence="4">The sequence shown here is derived from an EMBL/GenBank/DDBJ whole genome shotgun (WGS) entry which is preliminary data.</text>
</comment>
<reference evidence="4" key="1">
    <citation type="journal article" date="2021" name="Genome Biol. Evol.">
        <title>The assembled and annotated genome of the fairy-ring fungus Marasmius oreades.</title>
        <authorList>
            <person name="Hiltunen M."/>
            <person name="Ament-Velasquez S.L."/>
            <person name="Johannesson H."/>
        </authorList>
    </citation>
    <scope>NUCLEOTIDE SEQUENCE</scope>
    <source>
        <strain evidence="4">03SP1</strain>
    </source>
</reference>
<feature type="compositionally biased region" description="Low complexity" evidence="1">
    <location>
        <begin position="198"/>
        <end position="223"/>
    </location>
</feature>
<dbReference type="GeneID" id="66082265"/>
<evidence type="ECO:0000256" key="1">
    <source>
        <dbReference type="SAM" id="MobiDB-lite"/>
    </source>
</evidence>
<evidence type="ECO:0000313" key="4">
    <source>
        <dbReference type="EMBL" id="KAG7087209.1"/>
    </source>
</evidence>
<protein>
    <submittedName>
        <fullName evidence="4">Uncharacterized protein</fullName>
    </submittedName>
</protein>
<dbReference type="KEGG" id="more:E1B28_013190"/>
<evidence type="ECO:0000256" key="2">
    <source>
        <dbReference type="SAM" id="Phobius"/>
    </source>
</evidence>
<keyword evidence="2" id="KW-0812">Transmembrane</keyword>
<dbReference type="AlphaFoldDB" id="A0A9P7RP28"/>
<feature type="transmembrane region" description="Helical" evidence="2">
    <location>
        <begin position="258"/>
        <end position="282"/>
    </location>
</feature>
<proteinExistence type="predicted"/>
<gene>
    <name evidence="4" type="ORF">E1B28_013190</name>
</gene>
<keyword evidence="2" id="KW-1133">Transmembrane helix</keyword>